<evidence type="ECO:0000313" key="4">
    <source>
        <dbReference type="EMBL" id="MBO1318455.1"/>
    </source>
</evidence>
<gene>
    <name evidence="4" type="ORF">J3U88_08305</name>
</gene>
<dbReference type="Proteomes" id="UP000664417">
    <property type="component" value="Unassembled WGS sequence"/>
</dbReference>
<evidence type="ECO:0000256" key="1">
    <source>
        <dbReference type="SAM" id="MobiDB-lite"/>
    </source>
</evidence>
<dbReference type="RefSeq" id="WP_207858236.1">
    <property type="nucleotide sequence ID" value="NZ_JAFREP010000006.1"/>
</dbReference>
<dbReference type="GO" id="GO:0031177">
    <property type="term" value="F:phosphopantetheine binding"/>
    <property type="evidence" value="ECO:0007669"/>
    <property type="project" value="TreeGrafter"/>
</dbReference>
<dbReference type="Pfam" id="PF00501">
    <property type="entry name" value="AMP-binding"/>
    <property type="match status" value="1"/>
</dbReference>
<dbReference type="PANTHER" id="PTHR45527">
    <property type="entry name" value="NONRIBOSOMAL PEPTIDE SYNTHETASE"/>
    <property type="match status" value="1"/>
</dbReference>
<dbReference type="InterPro" id="IPR042099">
    <property type="entry name" value="ANL_N_sf"/>
</dbReference>
<evidence type="ECO:0000259" key="3">
    <source>
        <dbReference type="Pfam" id="PF13193"/>
    </source>
</evidence>
<dbReference type="SUPFAM" id="SSF56801">
    <property type="entry name" value="Acetyl-CoA synthetase-like"/>
    <property type="match status" value="1"/>
</dbReference>
<reference evidence="4" key="1">
    <citation type="submission" date="2021-03" db="EMBL/GenBank/DDBJ databases">
        <authorList>
            <person name="Wang G."/>
        </authorList>
    </citation>
    <scope>NUCLEOTIDE SEQUENCE</scope>
    <source>
        <strain evidence="4">KCTC 12899</strain>
    </source>
</reference>
<organism evidence="4 5">
    <name type="scientific">Acanthopleuribacter pedis</name>
    <dbReference type="NCBI Taxonomy" id="442870"/>
    <lineage>
        <taxon>Bacteria</taxon>
        <taxon>Pseudomonadati</taxon>
        <taxon>Acidobacteriota</taxon>
        <taxon>Holophagae</taxon>
        <taxon>Acanthopleuribacterales</taxon>
        <taxon>Acanthopleuribacteraceae</taxon>
        <taxon>Acanthopleuribacter</taxon>
    </lineage>
</organism>
<comment type="caution">
    <text evidence="4">The sequence shown here is derived from an EMBL/GenBank/DDBJ whole genome shotgun (WGS) entry which is preliminary data.</text>
</comment>
<dbReference type="InterPro" id="IPR000873">
    <property type="entry name" value="AMP-dep_synth/lig_dom"/>
</dbReference>
<dbReference type="InterPro" id="IPR045851">
    <property type="entry name" value="AMP-bd_C_sf"/>
</dbReference>
<dbReference type="PANTHER" id="PTHR45527:SF1">
    <property type="entry name" value="FATTY ACID SYNTHASE"/>
    <property type="match status" value="1"/>
</dbReference>
<dbReference type="GO" id="GO:0043041">
    <property type="term" value="P:amino acid activation for nonribosomal peptide biosynthetic process"/>
    <property type="evidence" value="ECO:0007669"/>
    <property type="project" value="TreeGrafter"/>
</dbReference>
<evidence type="ECO:0000259" key="2">
    <source>
        <dbReference type="Pfam" id="PF00501"/>
    </source>
</evidence>
<feature type="region of interest" description="Disordered" evidence="1">
    <location>
        <begin position="517"/>
        <end position="543"/>
    </location>
</feature>
<dbReference type="AlphaFoldDB" id="A0A8J7QEU0"/>
<accession>A0A8J7QEU0</accession>
<dbReference type="InterPro" id="IPR025110">
    <property type="entry name" value="AMP-bd_C"/>
</dbReference>
<sequence>MTEPANIIRDLCITAATHPHRPAVEVGDQITTYNQLVRLAGAWASVFAEPSPYIAIAACRSLTAYAGIWAAMLAGKGYLPLNLKYPPARNRRMIDLAHSRTLIVGREFYDQLDDLLDGLPSQRVWLEDDSRLVAFQAAHHRHRFAVLPPASTVAPVVPSLHPESPVYLLFTSGSTGTPKGVAVTHANLRPYVDYVVAHTEVDETTRFSQHPELTFDLSKHDLFLAWRVGACVVALPAAATMLPGFFIKQKRISHWTSVPSIISLLDKRRMLKPGAFPDVKVSVFAGEPLTEAMAAKWQAACPNSAVENYYGLTEATIAITHYRWQDERVGEGVNGMVPMGRLFDGQDFCLIDENQDVVDGDTGELCLHGSMITKGYLNDPDKTAQKYVRLGDDDRIWYRTGDFVRYQDGCFYYLGRLDNQVKLRGHRVELQEIEHAIQTIAQCEAVVAVPWPLDQRRKEAVVAVLPAAAEVDPVLLKAQCKTQLPEYMVLKDLYFIDRMPLNNNGKIDRRDIERRLSHEKNTQNARPTIHSRPVSRELAGVES</sequence>
<dbReference type="Gene3D" id="3.40.50.12780">
    <property type="entry name" value="N-terminal domain of ligase-like"/>
    <property type="match status" value="1"/>
</dbReference>
<dbReference type="InterPro" id="IPR020845">
    <property type="entry name" value="AMP-binding_CS"/>
</dbReference>
<dbReference type="PROSITE" id="PS00455">
    <property type="entry name" value="AMP_BINDING"/>
    <property type="match status" value="1"/>
</dbReference>
<dbReference type="EMBL" id="JAFREP010000006">
    <property type="protein sequence ID" value="MBO1318455.1"/>
    <property type="molecule type" value="Genomic_DNA"/>
</dbReference>
<keyword evidence="5" id="KW-1185">Reference proteome</keyword>
<dbReference type="GO" id="GO:0005737">
    <property type="term" value="C:cytoplasm"/>
    <property type="evidence" value="ECO:0007669"/>
    <property type="project" value="TreeGrafter"/>
</dbReference>
<dbReference type="GO" id="GO:0044550">
    <property type="term" value="P:secondary metabolite biosynthetic process"/>
    <property type="evidence" value="ECO:0007669"/>
    <property type="project" value="TreeGrafter"/>
</dbReference>
<feature type="domain" description="AMP-dependent synthetase/ligase" evidence="2">
    <location>
        <begin position="15"/>
        <end position="377"/>
    </location>
</feature>
<proteinExistence type="predicted"/>
<evidence type="ECO:0000313" key="5">
    <source>
        <dbReference type="Proteomes" id="UP000664417"/>
    </source>
</evidence>
<dbReference type="Pfam" id="PF13193">
    <property type="entry name" value="AMP-binding_C"/>
    <property type="match status" value="1"/>
</dbReference>
<feature type="domain" description="AMP-binding enzyme C-terminal" evidence="3">
    <location>
        <begin position="432"/>
        <end position="506"/>
    </location>
</feature>
<protein>
    <submittedName>
        <fullName evidence="4">AMP-binding protein</fullName>
    </submittedName>
</protein>
<name>A0A8J7QEU0_9BACT</name>
<dbReference type="Gene3D" id="3.30.300.30">
    <property type="match status" value="1"/>
</dbReference>